<evidence type="ECO:0000256" key="1">
    <source>
        <dbReference type="SAM" id="Phobius"/>
    </source>
</evidence>
<protein>
    <submittedName>
        <fullName evidence="2">Uncharacterized protein</fullName>
    </submittedName>
</protein>
<keyword evidence="1" id="KW-1133">Transmembrane helix</keyword>
<dbReference type="VEuPathDB" id="FungiDB:BO97DRAFT_376402"/>
<proteinExistence type="predicted"/>
<gene>
    <name evidence="2" type="ORF">BO97DRAFT_376402</name>
</gene>
<dbReference type="EMBL" id="KZ824312">
    <property type="protein sequence ID" value="RAL08613.1"/>
    <property type="molecule type" value="Genomic_DNA"/>
</dbReference>
<dbReference type="AlphaFoldDB" id="A0A395HMG7"/>
<dbReference type="GeneID" id="37197307"/>
<organism evidence="2 3">
    <name type="scientific">Aspergillus homomorphus (strain CBS 101889)</name>
    <dbReference type="NCBI Taxonomy" id="1450537"/>
    <lineage>
        <taxon>Eukaryota</taxon>
        <taxon>Fungi</taxon>
        <taxon>Dikarya</taxon>
        <taxon>Ascomycota</taxon>
        <taxon>Pezizomycotina</taxon>
        <taxon>Eurotiomycetes</taxon>
        <taxon>Eurotiomycetidae</taxon>
        <taxon>Eurotiales</taxon>
        <taxon>Aspergillaceae</taxon>
        <taxon>Aspergillus</taxon>
        <taxon>Aspergillus subgen. Circumdati</taxon>
    </lineage>
</organism>
<dbReference type="Proteomes" id="UP000248961">
    <property type="component" value="Unassembled WGS sequence"/>
</dbReference>
<reference evidence="2 3" key="1">
    <citation type="submission" date="2018-02" db="EMBL/GenBank/DDBJ databases">
        <title>The genomes of Aspergillus section Nigri reveals drivers in fungal speciation.</title>
        <authorList>
            <consortium name="DOE Joint Genome Institute"/>
            <person name="Vesth T.C."/>
            <person name="Nybo J."/>
            <person name="Theobald S."/>
            <person name="Brandl J."/>
            <person name="Frisvad J.C."/>
            <person name="Nielsen K.F."/>
            <person name="Lyhne E.K."/>
            <person name="Kogle M.E."/>
            <person name="Kuo A."/>
            <person name="Riley R."/>
            <person name="Clum A."/>
            <person name="Nolan M."/>
            <person name="Lipzen A."/>
            <person name="Salamov A."/>
            <person name="Henrissat B."/>
            <person name="Wiebenga A."/>
            <person name="De vries R.P."/>
            <person name="Grigoriev I.V."/>
            <person name="Mortensen U.H."/>
            <person name="Andersen M.R."/>
            <person name="Baker S.E."/>
        </authorList>
    </citation>
    <scope>NUCLEOTIDE SEQUENCE [LARGE SCALE GENOMIC DNA]</scope>
    <source>
        <strain evidence="2 3">CBS 101889</strain>
    </source>
</reference>
<dbReference type="RefSeq" id="XP_025547767.1">
    <property type="nucleotide sequence ID" value="XM_025693018.1"/>
</dbReference>
<evidence type="ECO:0000313" key="2">
    <source>
        <dbReference type="EMBL" id="RAL08613.1"/>
    </source>
</evidence>
<keyword evidence="1" id="KW-0812">Transmembrane</keyword>
<evidence type="ECO:0000313" key="3">
    <source>
        <dbReference type="Proteomes" id="UP000248961"/>
    </source>
</evidence>
<accession>A0A395HMG7</accession>
<keyword evidence="3" id="KW-1185">Reference proteome</keyword>
<feature type="transmembrane region" description="Helical" evidence="1">
    <location>
        <begin position="30"/>
        <end position="50"/>
    </location>
</feature>
<name>A0A395HMG7_ASPHC</name>
<sequence length="66" mass="7358">MAPVTSSRHQQVFIPSMLARGLTSVRNGKLIFSFSQFLSLFLLPTILNSWNRSISPFATKELIGCT</sequence>
<keyword evidence="1" id="KW-0472">Membrane</keyword>